<evidence type="ECO:0000313" key="7">
    <source>
        <dbReference type="EMBL" id="SHF96816.1"/>
    </source>
</evidence>
<dbReference type="Gene3D" id="1.20.140.10">
    <property type="entry name" value="Butyryl-CoA Dehydrogenase, subunit A, domain 3"/>
    <property type="match status" value="1"/>
</dbReference>
<dbReference type="SUPFAM" id="SSF56645">
    <property type="entry name" value="Acyl-CoA dehydrogenase NM domain-like"/>
    <property type="match status" value="1"/>
</dbReference>
<dbReference type="GO" id="GO:0016627">
    <property type="term" value="F:oxidoreductase activity, acting on the CH-CH group of donors"/>
    <property type="evidence" value="ECO:0007669"/>
    <property type="project" value="InterPro"/>
</dbReference>
<dbReference type="InterPro" id="IPR024674">
    <property type="entry name" value="HpaB/PvcC/4-BUDH_N"/>
</dbReference>
<dbReference type="Gene3D" id="2.40.110.10">
    <property type="entry name" value="Butyryl-CoA Dehydrogenase, subunit A, domain 2"/>
    <property type="match status" value="1"/>
</dbReference>
<dbReference type="EMBL" id="FQUP01000003">
    <property type="protein sequence ID" value="SHF96816.1"/>
    <property type="molecule type" value="Genomic_DNA"/>
</dbReference>
<evidence type="ECO:0000256" key="3">
    <source>
        <dbReference type="ARBA" id="ARBA00023002"/>
    </source>
</evidence>
<evidence type="ECO:0000313" key="8">
    <source>
        <dbReference type="Proteomes" id="UP000184485"/>
    </source>
</evidence>
<dbReference type="PANTHER" id="PTHR36117:SF3">
    <property type="entry name" value="4-HYDROXYPHENYLACETATE 3-MONOOXYGENASE-RELATED"/>
    <property type="match status" value="1"/>
</dbReference>
<dbReference type="OrthoDB" id="7233724at2"/>
<sequence length="492" mass="54630">MVKDGKQHLASLRDSRTIYIDGRKVADVTTDPAFANAVATSAAFYDYQAAPENIEAMTFRSPTSGDQVSRAWHLPRNHRELVERREALTRWAEMTCGMVGRSPDHVASTLAGFRMGLPAFRDYDPARASAVESYFDYARDNDLYLSYVIINPQSDKAKSASGQPDAHLVASIVDEDAAGITIRGAKMLATSGIMANEIMVSGFNALQAGDEAYAFTAVLPIGAKGLTLMSRRSYEQAATSEFDYPLSTRFDENDAVVYFDDVKIPWDHVFVYKDLKMAQAQWHDSRAHVMQNYQCMIRLMVKLKFLLGITRKIAETNNIINYPQVRETLGLVAAKVNNIEALVVAMEATGEHFNGYYVPNRTILCTAQVIAQTTYPEVVEALRTLSGGGMIMVPSSFADFETPETRAIIEKTQRSIVTNSEGRVKLMKLAWDAVGSEFGSRHLQYEMFYSGPTFVTRGNSFRFFDWDGVKGTVDGFMETYGLPAPGLRSAAE</sequence>
<dbReference type="PANTHER" id="PTHR36117">
    <property type="entry name" value="4-HYDROXYPHENYLACETATE 3-MONOOXYGENASE-RELATED"/>
    <property type="match status" value="1"/>
</dbReference>
<dbReference type="InterPro" id="IPR024719">
    <property type="entry name" value="HpaB/PvcC/4-BUDH_C"/>
</dbReference>
<dbReference type="InterPro" id="IPR036250">
    <property type="entry name" value="AcylCo_DH-like_C"/>
</dbReference>
<evidence type="ECO:0000256" key="1">
    <source>
        <dbReference type="ARBA" id="ARBA00022630"/>
    </source>
</evidence>
<dbReference type="STRING" id="1122133.SAMN02745157_3227"/>
<dbReference type="Proteomes" id="UP000184485">
    <property type="component" value="Unassembled WGS sequence"/>
</dbReference>
<dbReference type="GO" id="GO:0004497">
    <property type="term" value="F:monooxygenase activity"/>
    <property type="evidence" value="ECO:0007669"/>
    <property type="project" value="UniProtKB-KW"/>
</dbReference>
<dbReference type="RefSeq" id="WP_073054656.1">
    <property type="nucleotide sequence ID" value="NZ_FQUP01000003.1"/>
</dbReference>
<gene>
    <name evidence="7" type="ORF">SAMN02745157_3227</name>
</gene>
<dbReference type="PIRSF" id="PIRSF000331">
    <property type="entry name" value="HpaA_HpaB"/>
    <property type="match status" value="1"/>
</dbReference>
<keyword evidence="8" id="KW-1185">Reference proteome</keyword>
<organism evidence="7 8">
    <name type="scientific">Kaistia soli DSM 19436</name>
    <dbReference type="NCBI Taxonomy" id="1122133"/>
    <lineage>
        <taxon>Bacteria</taxon>
        <taxon>Pseudomonadati</taxon>
        <taxon>Pseudomonadota</taxon>
        <taxon>Alphaproteobacteria</taxon>
        <taxon>Hyphomicrobiales</taxon>
        <taxon>Kaistiaceae</taxon>
        <taxon>Kaistia</taxon>
    </lineage>
</organism>
<proteinExistence type="predicted"/>
<dbReference type="InterPro" id="IPR009100">
    <property type="entry name" value="AcylCoA_DH/oxidase_NM_dom_sf"/>
</dbReference>
<protein>
    <submittedName>
        <fullName evidence="7">4-hydroxyphenylacetate 3-monooxygenase</fullName>
    </submittedName>
</protein>
<keyword evidence="3" id="KW-0560">Oxidoreductase</keyword>
<evidence type="ECO:0000256" key="4">
    <source>
        <dbReference type="PIRSR" id="PIRSR000331-2"/>
    </source>
</evidence>
<feature type="domain" description="HpaB/PvcC/4-BUDH N-terminal" evidence="6">
    <location>
        <begin position="5"/>
        <end position="271"/>
    </location>
</feature>
<name>A0A1M5FZB8_9HYPH</name>
<evidence type="ECO:0000256" key="2">
    <source>
        <dbReference type="ARBA" id="ARBA00022827"/>
    </source>
</evidence>
<keyword evidence="7" id="KW-0503">Monooxygenase</keyword>
<feature type="binding site" evidence="4">
    <location>
        <position position="190"/>
    </location>
    <ligand>
        <name>FAD</name>
        <dbReference type="ChEBI" id="CHEBI:57692"/>
    </ligand>
</feature>
<dbReference type="AlphaFoldDB" id="A0A1M5FZB8"/>
<dbReference type="InterPro" id="IPR004925">
    <property type="entry name" value="HpaB/PvcC/4-BUDH"/>
</dbReference>
<evidence type="ECO:0000259" key="5">
    <source>
        <dbReference type="Pfam" id="PF03241"/>
    </source>
</evidence>
<accession>A0A1M5FZB8</accession>
<reference evidence="7 8" key="1">
    <citation type="submission" date="2016-11" db="EMBL/GenBank/DDBJ databases">
        <authorList>
            <person name="Jaros S."/>
            <person name="Januszkiewicz K."/>
            <person name="Wedrychowicz H."/>
        </authorList>
    </citation>
    <scope>NUCLEOTIDE SEQUENCE [LARGE SCALE GENOMIC DNA]</scope>
    <source>
        <strain evidence="7 8">DSM 19436</strain>
    </source>
</reference>
<dbReference type="Gene3D" id="1.10.3140.10">
    <property type="entry name" value="4-hydroxybutyryl-coa dehydratase, domain 1"/>
    <property type="match status" value="1"/>
</dbReference>
<dbReference type="SUPFAM" id="SSF47203">
    <property type="entry name" value="Acyl-CoA dehydrogenase C-terminal domain-like"/>
    <property type="match status" value="1"/>
</dbReference>
<evidence type="ECO:0000259" key="6">
    <source>
        <dbReference type="Pfam" id="PF11794"/>
    </source>
</evidence>
<feature type="domain" description="HpaB/PvcC/4-BUDH C-terminal" evidence="5">
    <location>
        <begin position="278"/>
        <end position="477"/>
    </location>
</feature>
<dbReference type="Pfam" id="PF03241">
    <property type="entry name" value="HpaB"/>
    <property type="match status" value="1"/>
</dbReference>
<keyword evidence="2 4" id="KW-0274">FAD</keyword>
<keyword evidence="1" id="KW-0285">Flavoprotein</keyword>
<dbReference type="Pfam" id="PF11794">
    <property type="entry name" value="HpaB_N"/>
    <property type="match status" value="1"/>
</dbReference>
<dbReference type="InterPro" id="IPR046373">
    <property type="entry name" value="Acyl-CoA_Oxase/DH_mid-dom_sf"/>
</dbReference>